<evidence type="ECO:0000256" key="1">
    <source>
        <dbReference type="SAM" id="MobiDB-lite"/>
    </source>
</evidence>
<evidence type="ECO:0000313" key="2">
    <source>
        <dbReference type="EMBL" id="MFI9099984.1"/>
    </source>
</evidence>
<keyword evidence="3" id="KW-1185">Reference proteome</keyword>
<dbReference type="RefSeq" id="WP_399644658.1">
    <property type="nucleotide sequence ID" value="NZ_JBITYG010000001.1"/>
</dbReference>
<dbReference type="EMBL" id="JBITYG010000001">
    <property type="protein sequence ID" value="MFI9099984.1"/>
    <property type="molecule type" value="Genomic_DNA"/>
</dbReference>
<sequence>MRERTRHGVTGHSGSAGPGDHSATRQVIAEAHRQFEQISGAEDHPSWVQQFDGPKLIVDTGIAHAQLGSIRSERVRGRLREFHGQLEPYRQAPAAVAFDVRLRELLY</sequence>
<reference evidence="2 3" key="1">
    <citation type="submission" date="2024-10" db="EMBL/GenBank/DDBJ databases">
        <title>The Natural Products Discovery Center: Release of the First 8490 Sequenced Strains for Exploring Actinobacteria Biosynthetic Diversity.</title>
        <authorList>
            <person name="Kalkreuter E."/>
            <person name="Kautsar S.A."/>
            <person name="Yang D."/>
            <person name="Bader C.D."/>
            <person name="Teijaro C.N."/>
            <person name="Fluegel L."/>
            <person name="Davis C.M."/>
            <person name="Simpson J.R."/>
            <person name="Lauterbach L."/>
            <person name="Steele A.D."/>
            <person name="Gui C."/>
            <person name="Meng S."/>
            <person name="Li G."/>
            <person name="Viehrig K."/>
            <person name="Ye F."/>
            <person name="Su P."/>
            <person name="Kiefer A.F."/>
            <person name="Nichols A."/>
            <person name="Cepeda A.J."/>
            <person name="Yan W."/>
            <person name="Fan B."/>
            <person name="Jiang Y."/>
            <person name="Adhikari A."/>
            <person name="Zheng C.-J."/>
            <person name="Schuster L."/>
            <person name="Cowan T.M."/>
            <person name="Smanski M.J."/>
            <person name="Chevrette M.G."/>
            <person name="De Carvalho L.P.S."/>
            <person name="Shen B."/>
        </authorList>
    </citation>
    <scope>NUCLEOTIDE SEQUENCE [LARGE SCALE GENOMIC DNA]</scope>
    <source>
        <strain evidence="2 3">NPDC053399</strain>
    </source>
</reference>
<dbReference type="Proteomes" id="UP001614394">
    <property type="component" value="Unassembled WGS sequence"/>
</dbReference>
<proteinExistence type="predicted"/>
<comment type="caution">
    <text evidence="2">The sequence shown here is derived from an EMBL/GenBank/DDBJ whole genome shotgun (WGS) entry which is preliminary data.</text>
</comment>
<protein>
    <submittedName>
        <fullName evidence="2">Uncharacterized protein</fullName>
    </submittedName>
</protein>
<feature type="region of interest" description="Disordered" evidence="1">
    <location>
        <begin position="1"/>
        <end position="24"/>
    </location>
</feature>
<name>A0ABW8C0M6_9ACTN</name>
<gene>
    <name evidence="2" type="ORF">ACIGXA_05635</name>
</gene>
<accession>A0ABW8C0M6</accession>
<evidence type="ECO:0000313" key="3">
    <source>
        <dbReference type="Proteomes" id="UP001614394"/>
    </source>
</evidence>
<organism evidence="2 3">
    <name type="scientific">Streptomyces fildesensis</name>
    <dbReference type="NCBI Taxonomy" id="375757"/>
    <lineage>
        <taxon>Bacteria</taxon>
        <taxon>Bacillati</taxon>
        <taxon>Actinomycetota</taxon>
        <taxon>Actinomycetes</taxon>
        <taxon>Kitasatosporales</taxon>
        <taxon>Streptomycetaceae</taxon>
        <taxon>Streptomyces</taxon>
    </lineage>
</organism>